<gene>
    <name evidence="2" type="ORF">GCM10008985_00650</name>
    <name evidence="3" type="ORF">MUK72_09755</name>
</gene>
<feature type="transmembrane region" description="Helical" evidence="1">
    <location>
        <begin position="7"/>
        <end position="27"/>
    </location>
</feature>
<organism evidence="2 5">
    <name type="scientific">Halococcus dombrowskii</name>
    <dbReference type="NCBI Taxonomy" id="179637"/>
    <lineage>
        <taxon>Archaea</taxon>
        <taxon>Methanobacteriati</taxon>
        <taxon>Methanobacteriota</taxon>
        <taxon>Stenosarchaea group</taxon>
        <taxon>Halobacteria</taxon>
        <taxon>Halobacteriales</taxon>
        <taxon>Halococcaceae</taxon>
        <taxon>Halococcus</taxon>
    </lineage>
</organism>
<sequence>MNERTQIGAGGVLLVVGAIIVMLFAFPASTLGFAVPIPLAVVAALAMAAGSLLIGTSEGTV</sequence>
<reference evidence="2" key="1">
    <citation type="journal article" date="2014" name="Int. J. Syst. Evol. Microbiol.">
        <title>Complete genome sequence of Corynebacterium casei LMG S-19264T (=DSM 44701T), isolated from a smear-ripened cheese.</title>
        <authorList>
            <consortium name="US DOE Joint Genome Institute (JGI-PGF)"/>
            <person name="Walter F."/>
            <person name="Albersmeier A."/>
            <person name="Kalinowski J."/>
            <person name="Ruckert C."/>
        </authorList>
    </citation>
    <scope>NUCLEOTIDE SEQUENCE</scope>
    <source>
        <strain evidence="2">JCM 12289</strain>
    </source>
</reference>
<keyword evidence="1" id="KW-0472">Membrane</keyword>
<reference evidence="3" key="2">
    <citation type="submission" date="2022-04" db="EMBL/GenBank/DDBJ databases">
        <title>Sequencing and genomic assembly of Halococcus dombrowskii.</title>
        <authorList>
            <person name="Lim S.W."/>
            <person name="MacLea K.S."/>
        </authorList>
    </citation>
    <scope>NUCLEOTIDE SEQUENCE</scope>
    <source>
        <strain evidence="3">H4</strain>
    </source>
</reference>
<evidence type="ECO:0000313" key="3">
    <source>
        <dbReference type="EMBL" id="UOO94255.1"/>
    </source>
</evidence>
<dbReference type="GeneID" id="71762133"/>
<protein>
    <submittedName>
        <fullName evidence="2">Uncharacterized protein</fullName>
    </submittedName>
</protein>
<accession>A0AAV3SBM6</accession>
<dbReference type="Proteomes" id="UP000830542">
    <property type="component" value="Chromosome"/>
</dbReference>
<dbReference type="AlphaFoldDB" id="A0AAV3SBM6"/>
<keyword evidence="1" id="KW-0812">Transmembrane</keyword>
<feature type="transmembrane region" description="Helical" evidence="1">
    <location>
        <begin position="33"/>
        <end position="55"/>
    </location>
</feature>
<evidence type="ECO:0000313" key="4">
    <source>
        <dbReference type="Proteomes" id="UP000830542"/>
    </source>
</evidence>
<proteinExistence type="predicted"/>
<dbReference type="EMBL" id="BAAADN010000002">
    <property type="protein sequence ID" value="GAA0449162.1"/>
    <property type="molecule type" value="Genomic_DNA"/>
</dbReference>
<dbReference type="RefSeq" id="WP_004052346.1">
    <property type="nucleotide sequence ID" value="NZ_BAAADN010000002.1"/>
</dbReference>
<keyword evidence="4" id="KW-1185">Reference proteome</keyword>
<reference evidence="2" key="3">
    <citation type="submission" date="2023-12" db="EMBL/GenBank/DDBJ databases">
        <authorList>
            <person name="Sun Q."/>
            <person name="Inoue M."/>
        </authorList>
    </citation>
    <scope>NUCLEOTIDE SEQUENCE</scope>
    <source>
        <strain evidence="2">JCM 12289</strain>
    </source>
</reference>
<evidence type="ECO:0000313" key="5">
    <source>
        <dbReference type="Proteomes" id="UP001500962"/>
    </source>
</evidence>
<evidence type="ECO:0000256" key="1">
    <source>
        <dbReference type="SAM" id="Phobius"/>
    </source>
</evidence>
<dbReference type="EMBL" id="CP095005">
    <property type="protein sequence ID" value="UOO94255.1"/>
    <property type="molecule type" value="Genomic_DNA"/>
</dbReference>
<evidence type="ECO:0000313" key="2">
    <source>
        <dbReference type="EMBL" id="GAA0449162.1"/>
    </source>
</evidence>
<dbReference type="KEGG" id="hdo:MUK72_09755"/>
<dbReference type="Proteomes" id="UP001500962">
    <property type="component" value="Unassembled WGS sequence"/>
</dbReference>
<keyword evidence="1" id="KW-1133">Transmembrane helix</keyword>
<name>A0AAV3SBM6_HALDO</name>